<protein>
    <submittedName>
        <fullName evidence="3">Heterokaryon incompatibility protein-domain-containing protein</fullName>
    </submittedName>
</protein>
<feature type="domain" description="Heterokaryon incompatibility" evidence="2">
    <location>
        <begin position="123"/>
        <end position="289"/>
    </location>
</feature>
<keyword evidence="4" id="KW-1185">Reference proteome</keyword>
<evidence type="ECO:0000313" key="3">
    <source>
        <dbReference type="EMBL" id="KAF2105430.1"/>
    </source>
</evidence>
<dbReference type="Pfam" id="PF23397">
    <property type="entry name" value="DUF7104"/>
    <property type="match status" value="3"/>
</dbReference>
<dbReference type="InterPro" id="IPR055530">
    <property type="entry name" value="DUF7104"/>
</dbReference>
<name>A0A6A5YEV0_9PLEO</name>
<dbReference type="EMBL" id="ML977381">
    <property type="protein sequence ID" value="KAF2105430.1"/>
    <property type="molecule type" value="Genomic_DNA"/>
</dbReference>
<dbReference type="AlphaFoldDB" id="A0A6A5YEV0"/>
<dbReference type="InterPro" id="IPR011990">
    <property type="entry name" value="TPR-like_helical_dom_sf"/>
</dbReference>
<proteinExistence type="predicted"/>
<organism evidence="3 4">
    <name type="scientific">Lophiotrema nucula</name>
    <dbReference type="NCBI Taxonomy" id="690887"/>
    <lineage>
        <taxon>Eukaryota</taxon>
        <taxon>Fungi</taxon>
        <taxon>Dikarya</taxon>
        <taxon>Ascomycota</taxon>
        <taxon>Pezizomycotina</taxon>
        <taxon>Dothideomycetes</taxon>
        <taxon>Pleosporomycetidae</taxon>
        <taxon>Pleosporales</taxon>
        <taxon>Lophiotremataceae</taxon>
        <taxon>Lophiotrema</taxon>
    </lineage>
</organism>
<dbReference type="PANTHER" id="PTHR24148:SF73">
    <property type="entry name" value="HET DOMAIN PROTEIN (AFU_ORTHOLOGUE AFUA_8G01020)"/>
    <property type="match status" value="1"/>
</dbReference>
<accession>A0A6A5YEV0</accession>
<gene>
    <name evidence="3" type="ORF">BDV96DRAFT_592522</name>
</gene>
<dbReference type="Gene3D" id="1.25.40.10">
    <property type="entry name" value="Tetratricopeptide repeat domain"/>
    <property type="match status" value="1"/>
</dbReference>
<dbReference type="Pfam" id="PF06985">
    <property type="entry name" value="HET"/>
    <property type="match status" value="1"/>
</dbReference>
<evidence type="ECO:0000313" key="4">
    <source>
        <dbReference type="Proteomes" id="UP000799770"/>
    </source>
</evidence>
<evidence type="ECO:0000256" key="1">
    <source>
        <dbReference type="SAM" id="MobiDB-lite"/>
    </source>
</evidence>
<dbReference type="InterPro" id="IPR052895">
    <property type="entry name" value="HetReg/Transcr_Mod"/>
</dbReference>
<dbReference type="PANTHER" id="PTHR24148">
    <property type="entry name" value="ANKYRIN REPEAT DOMAIN-CONTAINING PROTEIN 39 HOMOLOG-RELATED"/>
    <property type="match status" value="1"/>
</dbReference>
<feature type="compositionally biased region" description="Polar residues" evidence="1">
    <location>
        <begin position="1"/>
        <end position="10"/>
    </location>
</feature>
<feature type="region of interest" description="Disordered" evidence="1">
    <location>
        <begin position="1"/>
        <end position="40"/>
    </location>
</feature>
<dbReference type="OrthoDB" id="194358at2759"/>
<reference evidence="3" key="1">
    <citation type="journal article" date="2020" name="Stud. Mycol.">
        <title>101 Dothideomycetes genomes: a test case for predicting lifestyles and emergence of pathogens.</title>
        <authorList>
            <person name="Haridas S."/>
            <person name="Albert R."/>
            <person name="Binder M."/>
            <person name="Bloem J."/>
            <person name="Labutti K."/>
            <person name="Salamov A."/>
            <person name="Andreopoulos B."/>
            <person name="Baker S."/>
            <person name="Barry K."/>
            <person name="Bills G."/>
            <person name="Bluhm B."/>
            <person name="Cannon C."/>
            <person name="Castanera R."/>
            <person name="Culley D."/>
            <person name="Daum C."/>
            <person name="Ezra D."/>
            <person name="Gonzalez J."/>
            <person name="Henrissat B."/>
            <person name="Kuo A."/>
            <person name="Liang C."/>
            <person name="Lipzen A."/>
            <person name="Lutzoni F."/>
            <person name="Magnuson J."/>
            <person name="Mondo S."/>
            <person name="Nolan M."/>
            <person name="Ohm R."/>
            <person name="Pangilinan J."/>
            <person name="Park H.-J."/>
            <person name="Ramirez L."/>
            <person name="Alfaro M."/>
            <person name="Sun H."/>
            <person name="Tritt A."/>
            <person name="Yoshinaga Y."/>
            <person name="Zwiers L.-H."/>
            <person name="Turgeon B."/>
            <person name="Goodwin S."/>
            <person name="Spatafora J."/>
            <person name="Crous P."/>
            <person name="Grigoriev I."/>
        </authorList>
    </citation>
    <scope>NUCLEOTIDE SEQUENCE</scope>
    <source>
        <strain evidence="3">CBS 627.86</strain>
    </source>
</reference>
<dbReference type="Proteomes" id="UP000799770">
    <property type="component" value="Unassembled WGS sequence"/>
</dbReference>
<dbReference type="InterPro" id="IPR010730">
    <property type="entry name" value="HET"/>
</dbReference>
<dbReference type="Pfam" id="PF13374">
    <property type="entry name" value="TPR_10"/>
    <property type="match status" value="1"/>
</dbReference>
<sequence>MASDTLSTGSKYHDKQSLGPDQDSGGESSDDDINDGFDRGEDEHVLHATGSSPTFLSQWFPNVHSDSEITSHTHTEPIGIYQYEPLDLEGRCFRLLRLRKGDELRLECDLFQADMDGDNLMPFEALSYTWGNLCTSHSIKVNGKGLPITTNLYSALRNLQLEDVDRLLWVDAICIDQNNDKERGHQVGQMGDIFSRADQVIFWLGGPTYNSNLVMDALKRFERRAQKEASGGWHPSDERWQMLWSQLQPMTVKWPPDPSLPKDLSSLQKEGLQYLLGRNWFRRVWIIQEVARARRAIVCCGSKSVTSRIFVLAPSVVGVEPNSHCQAILDIMPGPLRESSWWKENRDLYTLVRKFGRRSEASDPRDMIYALLGVAELRQDYRVLLPDYTKSEAEVVAAATLALFDLEDPPYCTMKKFLESFGFLNTRALTKIAISDQSQQLIKFLEYRGELTKLTSTGVDEGRELRKVSKEARTLIDRKGIPRLDYGISEDPLNEITVILVNIATENTRYGLALLQFLFAYPDVGVRATVTGTVEKALSDQHISKEVIDSFLTRHGHQLIIAATQSSNEKFLRSLLGRPNLSKLGIPHDALVAATQNVYNGDRMIDSLFSVEHDRTIITEEVLESAARNRSRGSLIMIEMLLKHRESEACITDRIISAAAENRRIASKLIRLHLHIGFGDTQEGSALYTLLFPHEKPSLLSTTGLIMFEVRREECEEEVLRFLLENRASEVRITEEILELAERQSFAWCSKFLLLLQAFYTDYGCLRHDENGFISNRTTDDDYIPASAYRSLLAMEELKLDPFQKSQLLEYVLKRSTETLGEVHPDTLCTAVNLGHAYAEQGSLSEAETLLKGVMKRWRRRFGYWNTTTNEAVELLAYIQDQKAVQQEPKRRWVSFIFPKFRSAS</sequence>
<evidence type="ECO:0000259" key="2">
    <source>
        <dbReference type="Pfam" id="PF06985"/>
    </source>
</evidence>